<organism evidence="1 2">
    <name type="scientific">Phyllobacterium leguminum</name>
    <dbReference type="NCBI Taxonomy" id="314237"/>
    <lineage>
        <taxon>Bacteria</taxon>
        <taxon>Pseudomonadati</taxon>
        <taxon>Pseudomonadota</taxon>
        <taxon>Alphaproteobacteria</taxon>
        <taxon>Hyphomicrobiales</taxon>
        <taxon>Phyllobacteriaceae</taxon>
        <taxon>Phyllobacterium</taxon>
    </lineage>
</organism>
<sequence>MSAIGFTWHPNQNDVYDGNIYGITTLNGAPSAFNKNQPYGFTMKGSAKDSLTLQATAAGEDSDTYWGYPASSTAIKFDIEGGTFAYKSPDGTLFLGDDASEIVPNVIFTVAGTCTLQTLGVSGPTQDSTENPCTRIDIKENGVFSVNAAEFNRTFTVDIAGTGAMEVKANYISLFSGSYRAYGTAPAGGYSLDLAISPSQPWKTGSITLSKVPITCQLFSKARLQSNSITFTDGTTLRAEDSAAIEIRCNAITVAGSSFNVAGSSFPMSHELATFTFINVNGDQLQFKISQSSEGMFNFITTKGKNTGLFRFRSVSARAATLEYLSMLASRFFAIDGTICARGEVINGYKLADEAYDGTYLIVSLMKA</sequence>
<name>A0A318T1Y9_9HYPH</name>
<protein>
    <submittedName>
        <fullName evidence="1">Uncharacterized protein</fullName>
    </submittedName>
</protein>
<reference evidence="1 2" key="1">
    <citation type="submission" date="2018-06" db="EMBL/GenBank/DDBJ databases">
        <title>Genomic Encyclopedia of Type Strains, Phase III (KMG-III): the genomes of soil and plant-associated and newly described type strains.</title>
        <authorList>
            <person name="Whitman W."/>
        </authorList>
    </citation>
    <scope>NUCLEOTIDE SEQUENCE [LARGE SCALE GENOMIC DNA]</scope>
    <source>
        <strain evidence="1 2">ORS 1419</strain>
    </source>
</reference>
<comment type="caution">
    <text evidence="1">The sequence shown here is derived from an EMBL/GenBank/DDBJ whole genome shotgun (WGS) entry which is preliminary data.</text>
</comment>
<gene>
    <name evidence="1" type="ORF">C7477_111124</name>
</gene>
<evidence type="ECO:0000313" key="2">
    <source>
        <dbReference type="Proteomes" id="UP000247454"/>
    </source>
</evidence>
<dbReference type="AlphaFoldDB" id="A0A318T1Y9"/>
<proteinExistence type="predicted"/>
<keyword evidence="2" id="KW-1185">Reference proteome</keyword>
<evidence type="ECO:0000313" key="1">
    <source>
        <dbReference type="EMBL" id="PYE87776.1"/>
    </source>
</evidence>
<dbReference type="RefSeq" id="WP_110752013.1">
    <property type="nucleotide sequence ID" value="NZ_QJTF01000011.1"/>
</dbReference>
<dbReference type="OrthoDB" id="6465872at2"/>
<dbReference type="Proteomes" id="UP000247454">
    <property type="component" value="Unassembled WGS sequence"/>
</dbReference>
<dbReference type="EMBL" id="QJTF01000011">
    <property type="protein sequence ID" value="PYE87776.1"/>
    <property type="molecule type" value="Genomic_DNA"/>
</dbReference>
<accession>A0A318T1Y9</accession>